<evidence type="ECO:0000259" key="1">
    <source>
        <dbReference type="PROSITE" id="PS51186"/>
    </source>
</evidence>
<protein>
    <submittedName>
        <fullName evidence="2">Acetyltransferase (GNAT) family protein</fullName>
    </submittedName>
</protein>
<dbReference type="EMBL" id="QPJC01000005">
    <property type="protein sequence ID" value="RCW44099.1"/>
    <property type="molecule type" value="Genomic_DNA"/>
</dbReference>
<dbReference type="Gene3D" id="3.40.630.30">
    <property type="match status" value="1"/>
</dbReference>
<dbReference type="PROSITE" id="PS51186">
    <property type="entry name" value="GNAT"/>
    <property type="match status" value="1"/>
</dbReference>
<dbReference type="OrthoDB" id="3174529at2"/>
<gene>
    <name evidence="2" type="ORF">DFQ14_105244</name>
</gene>
<sequence>MDVRYHDSFESFWRQAGPLYEADPVRHTLPLTIMAARDTYASGPEPVLVTFHDDRGHAHGAYLRTPPFPALASGLPAQLAPPAVDALREIGEDPPRVHGPEPEAHALADAWCRSTGKVKKTAVEQRLYELDELVPPENVPGRTRTFADADVNWLASWRSAFGQEAMDHAVESDPSEEALRSFIEGGRWPVLWSVDDVPVAMAFTSTPVHGMSRIGHVYTQPEHRNRGYGSAVTAAACDVARAAGAQRVVLFTDLANPVSNAIYQRIGFRPVMDVAELALDGA</sequence>
<keyword evidence="2" id="KW-0808">Transferase</keyword>
<reference evidence="2 3" key="1">
    <citation type="submission" date="2018-07" db="EMBL/GenBank/DDBJ databases">
        <title>Genomic Encyclopedia of Type Strains, Phase III (KMG-III): the genomes of soil and plant-associated and newly described type strains.</title>
        <authorList>
            <person name="Whitman W."/>
        </authorList>
    </citation>
    <scope>NUCLEOTIDE SEQUENCE [LARGE SCALE GENOMIC DNA]</scope>
    <source>
        <strain evidence="2 3">CECT 8575</strain>
    </source>
</reference>
<dbReference type="GO" id="GO:0016747">
    <property type="term" value="F:acyltransferase activity, transferring groups other than amino-acyl groups"/>
    <property type="evidence" value="ECO:0007669"/>
    <property type="project" value="InterPro"/>
</dbReference>
<dbReference type="InterPro" id="IPR000182">
    <property type="entry name" value="GNAT_dom"/>
</dbReference>
<proteinExistence type="predicted"/>
<dbReference type="Proteomes" id="UP000253495">
    <property type="component" value="Unassembled WGS sequence"/>
</dbReference>
<dbReference type="CDD" id="cd04301">
    <property type="entry name" value="NAT_SF"/>
    <property type="match status" value="1"/>
</dbReference>
<accession>A0A368VQH3</accession>
<feature type="domain" description="N-acetyltransferase" evidence="1">
    <location>
        <begin position="141"/>
        <end position="282"/>
    </location>
</feature>
<dbReference type="SUPFAM" id="SSF55729">
    <property type="entry name" value="Acyl-CoA N-acyltransferases (Nat)"/>
    <property type="match status" value="1"/>
</dbReference>
<name>A0A368VQH3_9ACTN</name>
<evidence type="ECO:0000313" key="2">
    <source>
        <dbReference type="EMBL" id="RCW44099.1"/>
    </source>
</evidence>
<dbReference type="AlphaFoldDB" id="A0A368VQH3"/>
<dbReference type="Pfam" id="PF00583">
    <property type="entry name" value="Acetyltransf_1"/>
    <property type="match status" value="1"/>
</dbReference>
<comment type="caution">
    <text evidence="2">The sequence shown here is derived from an EMBL/GenBank/DDBJ whole genome shotgun (WGS) entry which is preliminary data.</text>
</comment>
<dbReference type="InterPro" id="IPR016181">
    <property type="entry name" value="Acyl_CoA_acyltransferase"/>
</dbReference>
<organism evidence="2 3">
    <name type="scientific">Halopolyspora algeriensis</name>
    <dbReference type="NCBI Taxonomy" id="1500506"/>
    <lineage>
        <taxon>Bacteria</taxon>
        <taxon>Bacillati</taxon>
        <taxon>Actinomycetota</taxon>
        <taxon>Actinomycetes</taxon>
        <taxon>Actinomycetes incertae sedis</taxon>
        <taxon>Halopolyspora</taxon>
    </lineage>
</organism>
<evidence type="ECO:0000313" key="3">
    <source>
        <dbReference type="Proteomes" id="UP000253495"/>
    </source>
</evidence>
<keyword evidence="3" id="KW-1185">Reference proteome</keyword>
<dbReference type="PANTHER" id="PTHR43072">
    <property type="entry name" value="N-ACETYLTRANSFERASE"/>
    <property type="match status" value="1"/>
</dbReference>